<name>A0A0B7MRS6_9CAUD</name>
<keyword evidence="2" id="KW-1185">Reference proteome</keyword>
<reference evidence="1 2" key="1">
    <citation type="submission" date="2012-08" db="EMBL/GenBank/DDBJ databases">
        <title>Selection and characterization of a candidate therapeutic bacteriophage that lyses the German Escherichia coli O104:H4 outbreak strain.</title>
        <authorList>
            <person name="Merabishvilli M."/>
            <person name="De Vos D."/>
            <person name="Verbeken G."/>
            <person name="Kropinski A."/>
            <person name="Vandenheuvel D."/>
            <person name="Lavigne R."/>
            <person name="Wattiau P."/>
            <person name="Mast J."/>
            <person name="Ragimbeau C."/>
            <person name="Mossong J."/>
            <person name="Scheres J."/>
            <person name="Chanishvili N."/>
            <person name="Vaneechoutte M."/>
            <person name="Pirnay J.P."/>
        </authorList>
    </citation>
    <scope>NUCLEOTIDE SEQUENCE [LARGE SCALE GENOMIC DNA]</scope>
</reference>
<dbReference type="GeneID" id="23301288"/>
<sequence length="122" mass="14276">MEIQNNYEKCVIINDLQRQLHHYETDYKTATKTGKLKVWEVWYNRNYLGSIHKLDRSDVYTMHVGACGESDVASNFMEALAFYVEYLVDYIELEEEVVELLPPPEEAPEATILKALKKIFVK</sequence>
<organism evidence="1 2">
    <name type="scientific">Enterobacteria phage GEC-3S</name>
    <dbReference type="NCBI Taxonomy" id="1222338"/>
    <lineage>
        <taxon>Viruses</taxon>
        <taxon>Duplodnaviria</taxon>
        <taxon>Heunggongvirae</taxon>
        <taxon>Uroviricota</taxon>
        <taxon>Caudoviricetes</taxon>
        <taxon>Pantevenvirales</taxon>
        <taxon>Straboviridae</taxon>
        <taxon>Krischvirus</taxon>
        <taxon>Krischvirus gec3s</taxon>
    </lineage>
</organism>
<gene>
    <name evidence="1" type="ORF">BN201_0260</name>
</gene>
<dbReference type="EMBL" id="HE978309">
    <property type="protein sequence ID" value="CEO90863.1"/>
    <property type="molecule type" value="Genomic_DNA"/>
</dbReference>
<proteinExistence type="predicted"/>
<dbReference type="RefSeq" id="YP_009118943.1">
    <property type="nucleotide sequence ID" value="NC_025425.1"/>
</dbReference>
<dbReference type="Proteomes" id="UP000203896">
    <property type="component" value="Segment"/>
</dbReference>
<evidence type="ECO:0000313" key="2">
    <source>
        <dbReference type="Proteomes" id="UP000203896"/>
    </source>
</evidence>
<evidence type="ECO:0000313" key="1">
    <source>
        <dbReference type="EMBL" id="CEO90863.1"/>
    </source>
</evidence>
<dbReference type="KEGG" id="vg:23301288"/>
<protein>
    <submittedName>
        <fullName evidence="1">Uncharacterized protein</fullName>
    </submittedName>
</protein>
<accession>A0A0B7MRS6</accession>